<feature type="transmembrane region" description="Helical" evidence="1">
    <location>
        <begin position="12"/>
        <end position="33"/>
    </location>
</feature>
<dbReference type="EMBL" id="UNRR01000018">
    <property type="protein sequence ID" value="SYZ78371.1"/>
    <property type="molecule type" value="Genomic_DNA"/>
</dbReference>
<accession>A0A383TFZ6</accession>
<feature type="transmembrane region" description="Helical" evidence="1">
    <location>
        <begin position="74"/>
        <end position="92"/>
    </location>
</feature>
<evidence type="ECO:0000256" key="1">
    <source>
        <dbReference type="SAM" id="Phobius"/>
    </source>
</evidence>
<name>A0A383TFZ6_9LACT</name>
<proteinExistence type="predicted"/>
<feature type="transmembrane region" description="Helical" evidence="1">
    <location>
        <begin position="117"/>
        <end position="136"/>
    </location>
</feature>
<gene>
    <name evidence="2" type="ORF">TART1_1155</name>
</gene>
<organism evidence="2 3">
    <name type="scientific">Trichococcus shcherbakoviae</name>
    <dbReference type="NCBI Taxonomy" id="2094020"/>
    <lineage>
        <taxon>Bacteria</taxon>
        <taxon>Bacillati</taxon>
        <taxon>Bacillota</taxon>
        <taxon>Bacilli</taxon>
        <taxon>Lactobacillales</taxon>
        <taxon>Carnobacteriaceae</taxon>
        <taxon>Trichococcus</taxon>
    </lineage>
</organism>
<evidence type="ECO:0000313" key="3">
    <source>
        <dbReference type="Proteomes" id="UP000262072"/>
    </source>
</evidence>
<dbReference type="Proteomes" id="UP000262072">
    <property type="component" value="Unassembled WGS sequence"/>
</dbReference>
<evidence type="ECO:0000313" key="2">
    <source>
        <dbReference type="EMBL" id="SYZ78371.1"/>
    </source>
</evidence>
<keyword evidence="1" id="KW-1133">Transmembrane helix</keyword>
<sequence length="183" mass="20284">MNPMKNNNVNVLHILSFLIIILSVVATATGLFYTTGGAPFDIINQYGDSVKMYGDGIYAHDSFFRVPIFKGTDLTILVVGVPLLAAATLLDLKKKTVKRRILLAFSCLFLLRKREGLGYMLLSILLIICMVMGIMLPVQTVFQVAAGIAIPLPVLITKIGIFVVLAVFAAYFEIRFMRILQQR</sequence>
<feature type="transmembrane region" description="Helical" evidence="1">
    <location>
        <begin position="148"/>
        <end position="174"/>
    </location>
</feature>
<dbReference type="AlphaFoldDB" id="A0A383TFZ6"/>
<protein>
    <submittedName>
        <fullName evidence="2">Uncharacterized protein</fullName>
    </submittedName>
</protein>
<reference evidence="3" key="1">
    <citation type="submission" date="2018-05" db="EMBL/GenBank/DDBJ databases">
        <authorList>
            <person name="Strepis N."/>
        </authorList>
    </citation>
    <scope>NUCLEOTIDE SEQUENCE [LARGE SCALE GENOMIC DNA]</scope>
</reference>
<keyword evidence="1" id="KW-0472">Membrane</keyword>
<keyword evidence="1" id="KW-0812">Transmembrane</keyword>